<dbReference type="Pfam" id="PF00534">
    <property type="entry name" value="Glycos_transf_1"/>
    <property type="match status" value="1"/>
</dbReference>
<dbReference type="FunFam" id="3.40.50.2000:FF:000119">
    <property type="entry name" value="Glycosyl transferase group 1"/>
    <property type="match status" value="1"/>
</dbReference>
<dbReference type="AlphaFoldDB" id="A0A7M3S9D6"/>
<dbReference type="GO" id="GO:0016757">
    <property type="term" value="F:glycosyltransferase activity"/>
    <property type="evidence" value="ECO:0007669"/>
    <property type="project" value="InterPro"/>
</dbReference>
<dbReference type="KEGG" id="acht:bsdcttw_42440"/>
<gene>
    <name evidence="3" type="ORF">bsdcttw_42440</name>
</gene>
<feature type="domain" description="Glycosyl transferase family 1" evidence="2">
    <location>
        <begin position="199"/>
        <end position="355"/>
    </location>
</feature>
<dbReference type="EMBL" id="AP023368">
    <property type="protein sequence ID" value="BCK01204.1"/>
    <property type="molecule type" value="Genomic_DNA"/>
</dbReference>
<dbReference type="Gene3D" id="3.40.50.2000">
    <property type="entry name" value="Glycogen Phosphorylase B"/>
    <property type="match status" value="2"/>
</dbReference>
<reference evidence="3 4" key="2">
    <citation type="submission" date="2020-08" db="EMBL/GenBank/DDBJ databases">
        <authorList>
            <person name="Ueki A."/>
            <person name="Tonouchi A."/>
        </authorList>
    </citation>
    <scope>NUCLEOTIDE SEQUENCE [LARGE SCALE GENOMIC DNA]</scope>
    <source>
        <strain evidence="3 4">CTTW</strain>
    </source>
</reference>
<name>A0A7M3S9D6_9FIRM</name>
<dbReference type="SUPFAM" id="SSF53756">
    <property type="entry name" value="UDP-Glycosyltransferase/glycogen phosphorylase"/>
    <property type="match status" value="1"/>
</dbReference>
<organism evidence="3 4">
    <name type="scientific">Anaerocolumna chitinilytica</name>
    <dbReference type="NCBI Taxonomy" id="1727145"/>
    <lineage>
        <taxon>Bacteria</taxon>
        <taxon>Bacillati</taxon>
        <taxon>Bacillota</taxon>
        <taxon>Clostridia</taxon>
        <taxon>Lachnospirales</taxon>
        <taxon>Lachnospiraceae</taxon>
        <taxon>Anaerocolumna</taxon>
    </lineage>
</organism>
<evidence type="ECO:0000313" key="4">
    <source>
        <dbReference type="Proteomes" id="UP000515703"/>
    </source>
</evidence>
<evidence type="ECO:0000256" key="1">
    <source>
        <dbReference type="ARBA" id="ARBA00022679"/>
    </source>
</evidence>
<keyword evidence="4" id="KW-1185">Reference proteome</keyword>
<accession>A0A7M3S9D6</accession>
<dbReference type="PANTHER" id="PTHR46401:SF2">
    <property type="entry name" value="GLYCOSYLTRANSFERASE WBBK-RELATED"/>
    <property type="match status" value="1"/>
</dbReference>
<dbReference type="PANTHER" id="PTHR46401">
    <property type="entry name" value="GLYCOSYLTRANSFERASE WBBK-RELATED"/>
    <property type="match status" value="1"/>
</dbReference>
<sequence>MNIVLEAQHAVGHPQPRGVGHYATSLIQTLLKRKKFNYELTYFDFKREVGNFERAEKLFGKYNVPMHECNELDYRIASRDDSVFADKSYNEWTNTLGDVYHFMVPVSIPTKLNGKMIVTFHDVSWRAFPGFVSPNATLLHDIALERVQRQNPYIIADSESAKKEILLYSSIPEERIKVIYLSYDEEQIFKDKSSVNDIVDGDYILFVGTFENKKNVVRIIEAYNMVAEKNKSIKLVLAGKPTWDNPTDIYETINNSPYKDRIITPGYITVEQKRKLYSNALCFVFPSICEGFGIPVLEAMACGCPVITADNTSLPEVGGDAVIYVNAYDTEQLGYEMEHVINSSNLREELISKGYIQKSKFSWDKTAEHVEDLYSMVMEQNY</sequence>
<protein>
    <submittedName>
        <fullName evidence="3">Glycosyl transferase</fullName>
    </submittedName>
</protein>
<dbReference type="RefSeq" id="WP_185256799.1">
    <property type="nucleotide sequence ID" value="NZ_AP023368.1"/>
</dbReference>
<proteinExistence type="predicted"/>
<dbReference type="InterPro" id="IPR001296">
    <property type="entry name" value="Glyco_trans_1"/>
</dbReference>
<keyword evidence="1 3" id="KW-0808">Transferase</keyword>
<dbReference type="Proteomes" id="UP000515703">
    <property type="component" value="Chromosome"/>
</dbReference>
<evidence type="ECO:0000313" key="3">
    <source>
        <dbReference type="EMBL" id="BCK01204.1"/>
    </source>
</evidence>
<reference evidence="3 4" key="1">
    <citation type="submission" date="2020-08" db="EMBL/GenBank/DDBJ databases">
        <title>Draft genome sequencing of an Anaerocolumna strain isolated from anoxic soil subjected to BSD treatment.</title>
        <authorList>
            <person name="Uek A."/>
            <person name="Tonouchi A."/>
        </authorList>
    </citation>
    <scope>NUCLEOTIDE SEQUENCE [LARGE SCALE GENOMIC DNA]</scope>
    <source>
        <strain evidence="3 4">CTTW</strain>
    </source>
</reference>
<evidence type="ECO:0000259" key="2">
    <source>
        <dbReference type="Pfam" id="PF00534"/>
    </source>
</evidence>
<dbReference type="CDD" id="cd03809">
    <property type="entry name" value="GT4_MtfB-like"/>
    <property type="match status" value="1"/>
</dbReference>